<reference evidence="1" key="1">
    <citation type="submission" date="2021-06" db="EMBL/GenBank/DDBJ databases">
        <authorList>
            <person name="Kallberg Y."/>
            <person name="Tangrot J."/>
            <person name="Rosling A."/>
        </authorList>
    </citation>
    <scope>NUCLEOTIDE SEQUENCE</scope>
    <source>
        <strain evidence="1">MA453B</strain>
    </source>
</reference>
<dbReference type="Proteomes" id="UP000789405">
    <property type="component" value="Unassembled WGS sequence"/>
</dbReference>
<feature type="non-terminal residue" evidence="1">
    <location>
        <position position="1"/>
    </location>
</feature>
<comment type="caution">
    <text evidence="1">The sequence shown here is derived from an EMBL/GenBank/DDBJ whole genome shotgun (WGS) entry which is preliminary data.</text>
</comment>
<sequence length="109" mass="12523">ILKKWNNSKQIKQLCILWATEAKALKLAFSTVMTESIYQELQESLTKENNLLLQALRHIVDGWIDSQFNNTAALSKLALDPHISSIFSNWYAIENVVLYLEDKDKNNGK</sequence>
<evidence type="ECO:0000313" key="2">
    <source>
        <dbReference type="Proteomes" id="UP000789405"/>
    </source>
</evidence>
<gene>
    <name evidence="1" type="ORF">DERYTH_LOCUS10470</name>
</gene>
<protein>
    <submittedName>
        <fullName evidence="1">1725_t:CDS:1</fullName>
    </submittedName>
</protein>
<name>A0A9N9H963_9GLOM</name>
<dbReference type="EMBL" id="CAJVPY010006106">
    <property type="protein sequence ID" value="CAG8656434.1"/>
    <property type="molecule type" value="Genomic_DNA"/>
</dbReference>
<proteinExistence type="predicted"/>
<organism evidence="1 2">
    <name type="scientific">Dentiscutata erythropus</name>
    <dbReference type="NCBI Taxonomy" id="1348616"/>
    <lineage>
        <taxon>Eukaryota</taxon>
        <taxon>Fungi</taxon>
        <taxon>Fungi incertae sedis</taxon>
        <taxon>Mucoromycota</taxon>
        <taxon>Glomeromycotina</taxon>
        <taxon>Glomeromycetes</taxon>
        <taxon>Diversisporales</taxon>
        <taxon>Gigasporaceae</taxon>
        <taxon>Dentiscutata</taxon>
    </lineage>
</organism>
<accession>A0A9N9H963</accession>
<dbReference type="AlphaFoldDB" id="A0A9N9H963"/>
<keyword evidence="2" id="KW-1185">Reference proteome</keyword>
<evidence type="ECO:0000313" key="1">
    <source>
        <dbReference type="EMBL" id="CAG8656434.1"/>
    </source>
</evidence>
<dbReference type="OrthoDB" id="2491054at2759"/>